<evidence type="ECO:0000256" key="1">
    <source>
        <dbReference type="SAM" id="MobiDB-lite"/>
    </source>
</evidence>
<dbReference type="EMBL" id="CM029038">
    <property type="protein sequence ID" value="KAG2650219.1"/>
    <property type="molecule type" value="Genomic_DNA"/>
</dbReference>
<feature type="region of interest" description="Disordered" evidence="1">
    <location>
        <begin position="1"/>
        <end position="22"/>
    </location>
</feature>
<organism evidence="2 3">
    <name type="scientific">Panicum virgatum</name>
    <name type="common">Blackwell switchgrass</name>
    <dbReference type="NCBI Taxonomy" id="38727"/>
    <lineage>
        <taxon>Eukaryota</taxon>
        <taxon>Viridiplantae</taxon>
        <taxon>Streptophyta</taxon>
        <taxon>Embryophyta</taxon>
        <taxon>Tracheophyta</taxon>
        <taxon>Spermatophyta</taxon>
        <taxon>Magnoliopsida</taxon>
        <taxon>Liliopsida</taxon>
        <taxon>Poales</taxon>
        <taxon>Poaceae</taxon>
        <taxon>PACMAD clade</taxon>
        <taxon>Panicoideae</taxon>
        <taxon>Panicodae</taxon>
        <taxon>Paniceae</taxon>
        <taxon>Panicinae</taxon>
        <taxon>Panicum</taxon>
        <taxon>Panicum sect. Hiantes</taxon>
    </lineage>
</organism>
<sequence>MGNPRRAATMLRRPPLASSTPLSFGYRRAKADRPVAFSSVLLPSPRLLSRRARLHWRPGQTIGGGRRTRRPAGGRSGATPGAGEPAARAAFRPPPRSLPQRYGACLSYRLPIPQS</sequence>
<name>A0A8T0X3V7_PANVG</name>
<gene>
    <name evidence="2" type="ORF">PVAP13_1NG172900</name>
</gene>
<keyword evidence="3" id="KW-1185">Reference proteome</keyword>
<comment type="caution">
    <text evidence="2">The sequence shown here is derived from an EMBL/GenBank/DDBJ whole genome shotgun (WGS) entry which is preliminary data.</text>
</comment>
<accession>A0A8T0X3V7</accession>
<protein>
    <submittedName>
        <fullName evidence="2">Uncharacterized protein</fullName>
    </submittedName>
</protein>
<proteinExistence type="predicted"/>
<dbReference type="Proteomes" id="UP000823388">
    <property type="component" value="Chromosome 1N"/>
</dbReference>
<feature type="compositionally biased region" description="Low complexity" evidence="1">
    <location>
        <begin position="73"/>
        <end position="91"/>
    </location>
</feature>
<feature type="region of interest" description="Disordered" evidence="1">
    <location>
        <begin position="53"/>
        <end position="98"/>
    </location>
</feature>
<evidence type="ECO:0000313" key="3">
    <source>
        <dbReference type="Proteomes" id="UP000823388"/>
    </source>
</evidence>
<reference evidence="2" key="1">
    <citation type="submission" date="2020-05" db="EMBL/GenBank/DDBJ databases">
        <title>WGS assembly of Panicum virgatum.</title>
        <authorList>
            <person name="Lovell J.T."/>
            <person name="Jenkins J."/>
            <person name="Shu S."/>
            <person name="Juenger T.E."/>
            <person name="Schmutz J."/>
        </authorList>
    </citation>
    <scope>NUCLEOTIDE SEQUENCE</scope>
    <source>
        <strain evidence="2">AP13</strain>
    </source>
</reference>
<dbReference type="AlphaFoldDB" id="A0A8T0X3V7"/>
<evidence type="ECO:0000313" key="2">
    <source>
        <dbReference type="EMBL" id="KAG2650219.1"/>
    </source>
</evidence>